<dbReference type="InterPro" id="IPR018391">
    <property type="entry name" value="PQQ_b-propeller_rpt"/>
</dbReference>
<dbReference type="OrthoDB" id="244732at2"/>
<feature type="transmembrane region" description="Helical" evidence="1">
    <location>
        <begin position="21"/>
        <end position="42"/>
    </location>
</feature>
<feature type="domain" description="Pyrrolo-quinoline quinone repeat" evidence="2">
    <location>
        <begin position="209"/>
        <end position="422"/>
    </location>
</feature>
<feature type="domain" description="Pyrrolo-quinoline quinone repeat" evidence="2">
    <location>
        <begin position="66"/>
        <end position="177"/>
    </location>
</feature>
<sequence length="452" mass="48388">MSLSFHRWLIAGLASHASRRCLFCLGLIISLGNVCSVAFVAGQAPDAPRFQSSNIAVVERSLPTTWSPDSGIVWTAEIEGYGQSTPIVAHDQIVVTSTSGEMKDNYHVTAFDPADGSRLWQVDAANPSPFKNTPMVSRAAPTAVATDEGFVAFFEGGVLIGIDTKGGKTWQRDLVAEYGPITARHGLSSSLEVDQQRVYVWVERSEEPYVLAIEPSTGETIWKSPGIGATAWASPRLIDVGDTQHLVCSAIGTIVGLDPATGERLWQFDQIDNNSSCTPIPAGNGRFVIGASDGRDAGAAGEAAASNGLIEITRDGDQYQVDYRWRAKKATCTFGSPVVVGDTAAFVNRAGVLYRLDLETGQQVSVDRTAAGGVWATPLVTDQHLYLFGYKGTTVVIDRTSGDTVSENRVWNAEDVESSLGGHKIYAAVAVDSMLVLRRGDKLYAIADTDQP</sequence>
<dbReference type="SMART" id="SM00564">
    <property type="entry name" value="PQQ"/>
    <property type="match status" value="4"/>
</dbReference>
<evidence type="ECO:0000313" key="3">
    <source>
        <dbReference type="EMBL" id="TWU66741.1"/>
    </source>
</evidence>
<dbReference type="Pfam" id="PF13360">
    <property type="entry name" value="PQQ_2"/>
    <property type="match status" value="2"/>
</dbReference>
<dbReference type="Proteomes" id="UP000316476">
    <property type="component" value="Unassembled WGS sequence"/>
</dbReference>
<name>A0A5C6FWC9_9PLAN</name>
<dbReference type="InterPro" id="IPR011047">
    <property type="entry name" value="Quinoprotein_ADH-like_sf"/>
</dbReference>
<reference evidence="3 4" key="1">
    <citation type="submission" date="2019-02" db="EMBL/GenBank/DDBJ databases">
        <title>Deep-cultivation of Planctomycetes and their phenomic and genomic characterization uncovers novel biology.</title>
        <authorList>
            <person name="Wiegand S."/>
            <person name="Jogler M."/>
            <person name="Boedeker C."/>
            <person name="Pinto D."/>
            <person name="Vollmers J."/>
            <person name="Rivas-Marin E."/>
            <person name="Kohn T."/>
            <person name="Peeters S.H."/>
            <person name="Heuer A."/>
            <person name="Rast P."/>
            <person name="Oberbeckmann S."/>
            <person name="Bunk B."/>
            <person name="Jeske O."/>
            <person name="Meyerdierks A."/>
            <person name="Storesund J.E."/>
            <person name="Kallscheuer N."/>
            <person name="Luecker S."/>
            <person name="Lage O.M."/>
            <person name="Pohl T."/>
            <person name="Merkel B.J."/>
            <person name="Hornburger P."/>
            <person name="Mueller R.-W."/>
            <person name="Bruemmer F."/>
            <person name="Labrenz M."/>
            <person name="Spormann A.M."/>
            <person name="Op Den Camp H."/>
            <person name="Overmann J."/>
            <person name="Amann R."/>
            <person name="Jetten M.S.M."/>
            <person name="Mascher T."/>
            <person name="Medema M.H."/>
            <person name="Devos D.P."/>
            <person name="Kaster A.-K."/>
            <person name="Ovreas L."/>
            <person name="Rohde M."/>
            <person name="Galperin M.Y."/>
            <person name="Jogler C."/>
        </authorList>
    </citation>
    <scope>NUCLEOTIDE SEQUENCE [LARGE SCALE GENOMIC DNA]</scope>
    <source>
        <strain evidence="3 4">V7</strain>
    </source>
</reference>
<dbReference type="SUPFAM" id="SSF50998">
    <property type="entry name" value="Quinoprotein alcohol dehydrogenase-like"/>
    <property type="match status" value="1"/>
</dbReference>
<gene>
    <name evidence="3" type="ORF">V7x_23120</name>
</gene>
<organism evidence="3 4">
    <name type="scientific">Crateriforma conspicua</name>
    <dbReference type="NCBI Taxonomy" id="2527996"/>
    <lineage>
        <taxon>Bacteria</taxon>
        <taxon>Pseudomonadati</taxon>
        <taxon>Planctomycetota</taxon>
        <taxon>Planctomycetia</taxon>
        <taxon>Planctomycetales</taxon>
        <taxon>Planctomycetaceae</taxon>
        <taxon>Crateriforma</taxon>
    </lineage>
</organism>
<evidence type="ECO:0000313" key="4">
    <source>
        <dbReference type="Proteomes" id="UP000316476"/>
    </source>
</evidence>
<keyword evidence="1" id="KW-0812">Transmembrane</keyword>
<evidence type="ECO:0000256" key="1">
    <source>
        <dbReference type="SAM" id="Phobius"/>
    </source>
</evidence>
<dbReference type="InterPro" id="IPR002372">
    <property type="entry name" value="PQQ_rpt_dom"/>
</dbReference>
<keyword evidence="1" id="KW-0472">Membrane</keyword>
<dbReference type="PANTHER" id="PTHR34512">
    <property type="entry name" value="CELL SURFACE PROTEIN"/>
    <property type="match status" value="1"/>
</dbReference>
<keyword evidence="1" id="KW-1133">Transmembrane helix</keyword>
<dbReference type="Gene3D" id="2.130.10.10">
    <property type="entry name" value="YVTN repeat-like/Quinoprotein amine dehydrogenase"/>
    <property type="match status" value="1"/>
</dbReference>
<evidence type="ECO:0000259" key="2">
    <source>
        <dbReference type="Pfam" id="PF13360"/>
    </source>
</evidence>
<dbReference type="Gene3D" id="2.40.10.480">
    <property type="match status" value="1"/>
</dbReference>
<protein>
    <submittedName>
        <fullName evidence="3">Outer membrane biogenesis protein BamB</fullName>
    </submittedName>
</protein>
<proteinExistence type="predicted"/>
<dbReference type="PANTHER" id="PTHR34512:SF30">
    <property type="entry name" value="OUTER MEMBRANE PROTEIN ASSEMBLY FACTOR BAMB"/>
    <property type="match status" value="1"/>
</dbReference>
<dbReference type="RefSeq" id="WP_146413307.1">
    <property type="nucleotide sequence ID" value="NZ_SJPZ01000001.1"/>
</dbReference>
<comment type="caution">
    <text evidence="3">The sequence shown here is derived from an EMBL/GenBank/DDBJ whole genome shotgun (WGS) entry which is preliminary data.</text>
</comment>
<dbReference type="AlphaFoldDB" id="A0A5C6FWC9"/>
<accession>A0A5C6FWC9</accession>
<dbReference type="InterPro" id="IPR015943">
    <property type="entry name" value="WD40/YVTN_repeat-like_dom_sf"/>
</dbReference>
<dbReference type="EMBL" id="SJPZ01000001">
    <property type="protein sequence ID" value="TWU66741.1"/>
    <property type="molecule type" value="Genomic_DNA"/>
</dbReference>